<comment type="caution">
    <text evidence="2">The sequence shown here is derived from an EMBL/GenBank/DDBJ whole genome shotgun (WGS) entry which is preliminary data.</text>
</comment>
<dbReference type="SUPFAM" id="SSF51735">
    <property type="entry name" value="NAD(P)-binding Rossmann-fold domains"/>
    <property type="match status" value="1"/>
</dbReference>
<reference evidence="2 3" key="1">
    <citation type="journal article" date="2024" name="IMA Fungus">
        <title>IMA Genome - F19 : A genome assembly and annotation guide to empower mycologists, including annotated draft genome sequences of Ceratocystis pirilliformis, Diaporthe australafricana, Fusarium ophioides, Paecilomyces lecythidis, and Sporothrix stenoceras.</title>
        <authorList>
            <person name="Aylward J."/>
            <person name="Wilson A.M."/>
            <person name="Visagie C.M."/>
            <person name="Spraker J."/>
            <person name="Barnes I."/>
            <person name="Buitendag C."/>
            <person name="Ceriani C."/>
            <person name="Del Mar Angel L."/>
            <person name="du Plessis D."/>
            <person name="Fuchs T."/>
            <person name="Gasser K."/>
            <person name="Kramer D."/>
            <person name="Li W."/>
            <person name="Munsamy K."/>
            <person name="Piso A."/>
            <person name="Price J.L."/>
            <person name="Sonnekus B."/>
            <person name="Thomas C."/>
            <person name="van der Nest A."/>
            <person name="van Dijk A."/>
            <person name="van Heerden A."/>
            <person name="van Vuuren N."/>
            <person name="Yilmaz N."/>
            <person name="Duong T.A."/>
            <person name="van der Merwe N.A."/>
            <person name="Wingfield M.J."/>
            <person name="Wingfield B.D."/>
        </authorList>
    </citation>
    <scope>NUCLEOTIDE SEQUENCE [LARGE SCALE GENOMIC DNA]</scope>
    <source>
        <strain evidence="2 3">CMW 5346</strain>
    </source>
</reference>
<dbReference type="PANTHER" id="PTHR47534">
    <property type="entry name" value="YALI0E05731P"/>
    <property type="match status" value="1"/>
</dbReference>
<sequence>MVALNIVEATNRAMAKDKSAGRPYVAVVGGGTSGIGSYAALELAKVHGEVGQAASRGLRVYILGRRASDTLLGELRAACPFGTFEFVQAKDLGLLKDVDRVSSLLIEKETAYSTQEGHAAKVDLLVASQGILSFGGRQDTEEGLEWSMAIGYYGRVRLVDRLLPLLTQTVSPPAVGHVAFVMNPQLEGDIVVDDLSLRNPKAFSLRNRGSHLAIFSTFYMEALAARNPGTLSLVHYYPGGVKSGIAETSNLGFFIRTMFRIALPLMRIVNVPEAESGQRIAFLGTTSVYPPSGDKAARKLPTGTSVSVGADGKVGSGAYRINYNDDSLKNNDKASKYRADGVGEKIYEHTQRAFQTVAAGKKFEE</sequence>
<proteinExistence type="predicted"/>
<keyword evidence="1" id="KW-0560">Oxidoreductase</keyword>
<evidence type="ECO:0000313" key="3">
    <source>
        <dbReference type="Proteomes" id="UP001583186"/>
    </source>
</evidence>
<dbReference type="Gene3D" id="3.40.50.720">
    <property type="entry name" value="NAD(P)-binding Rossmann-like Domain"/>
    <property type="match status" value="1"/>
</dbReference>
<name>A0ABR3YKA8_9PEZI</name>
<evidence type="ECO:0000256" key="1">
    <source>
        <dbReference type="ARBA" id="ARBA00023002"/>
    </source>
</evidence>
<gene>
    <name evidence="2" type="ORF">Sste5346_009598</name>
</gene>
<accession>A0ABR3YKA8</accession>
<dbReference type="PANTHER" id="PTHR47534:SF3">
    <property type="entry name" value="ALCOHOL DEHYDROGENASE-LIKE C-TERMINAL DOMAIN-CONTAINING PROTEIN"/>
    <property type="match status" value="1"/>
</dbReference>
<dbReference type="EMBL" id="JAWCUI010000093">
    <property type="protein sequence ID" value="KAL1888390.1"/>
    <property type="molecule type" value="Genomic_DNA"/>
</dbReference>
<keyword evidence="3" id="KW-1185">Reference proteome</keyword>
<evidence type="ECO:0000313" key="2">
    <source>
        <dbReference type="EMBL" id="KAL1888390.1"/>
    </source>
</evidence>
<dbReference type="InterPro" id="IPR036291">
    <property type="entry name" value="NAD(P)-bd_dom_sf"/>
</dbReference>
<dbReference type="Proteomes" id="UP001583186">
    <property type="component" value="Unassembled WGS sequence"/>
</dbReference>
<organism evidence="2 3">
    <name type="scientific">Sporothrix stenoceras</name>
    <dbReference type="NCBI Taxonomy" id="5173"/>
    <lineage>
        <taxon>Eukaryota</taxon>
        <taxon>Fungi</taxon>
        <taxon>Dikarya</taxon>
        <taxon>Ascomycota</taxon>
        <taxon>Pezizomycotina</taxon>
        <taxon>Sordariomycetes</taxon>
        <taxon>Sordariomycetidae</taxon>
        <taxon>Ophiostomatales</taxon>
        <taxon>Ophiostomataceae</taxon>
        <taxon>Sporothrix</taxon>
    </lineage>
</organism>
<dbReference type="InterPro" id="IPR052228">
    <property type="entry name" value="Sec_Metab_Biosynth_Oxidored"/>
</dbReference>
<protein>
    <submittedName>
        <fullName evidence="2">Uncharacterized protein</fullName>
    </submittedName>
</protein>